<dbReference type="Proteomes" id="UP000236594">
    <property type="component" value="Unassembled WGS sequence"/>
</dbReference>
<protein>
    <submittedName>
        <fullName evidence="1">Uncharacterized protein</fullName>
    </submittedName>
</protein>
<proteinExistence type="predicted"/>
<dbReference type="OrthoDB" id="1274356at2"/>
<keyword evidence="2" id="KW-1185">Reference proteome</keyword>
<comment type="caution">
    <text evidence="1">The sequence shown here is derived from an EMBL/GenBank/DDBJ whole genome shotgun (WGS) entry which is preliminary data.</text>
</comment>
<organism evidence="1 2">
    <name type="scientific">Chryseobacterium phosphatilyticum</name>
    <dbReference type="NCBI Taxonomy" id="475075"/>
    <lineage>
        <taxon>Bacteria</taxon>
        <taxon>Pseudomonadati</taxon>
        <taxon>Bacteroidota</taxon>
        <taxon>Flavobacteriia</taxon>
        <taxon>Flavobacteriales</taxon>
        <taxon>Weeksellaceae</taxon>
        <taxon>Chryseobacterium group</taxon>
        <taxon>Chryseobacterium</taxon>
    </lineage>
</organism>
<name>A0A316WLW1_9FLAO</name>
<dbReference type="EMBL" id="PPED02000009">
    <property type="protein sequence ID" value="PWN62401.1"/>
    <property type="molecule type" value="Genomic_DNA"/>
</dbReference>
<dbReference type="RefSeq" id="WP_109714391.1">
    <property type="nucleotide sequence ID" value="NZ_PPED02000009.1"/>
</dbReference>
<sequence length="66" mass="7614">MDKENELSVALEKAKKISKNTCSVMFVIKSIDKETDDEVYYIDDNGLIRSWELLIATFDNGIRIDQ</sequence>
<accession>A0A316WLW1</accession>
<reference evidence="1 2" key="1">
    <citation type="submission" date="2018-04" db="EMBL/GenBank/DDBJ databases">
        <title>Draft Genome Sequence of Phosphate-Solubilizing Chryseobacterium sp. ISE14 that is a Biocontrol and Plant Growth-Promoting Rhizobacterium Isolated from Cucumber.</title>
        <authorList>
            <person name="Jeong J.-J."/>
            <person name="Sang M.K."/>
            <person name="Choi I.-G."/>
            <person name="Kim K.D."/>
        </authorList>
    </citation>
    <scope>NUCLEOTIDE SEQUENCE [LARGE SCALE GENOMIC DNA]</scope>
    <source>
        <strain evidence="1 2">ISE14</strain>
    </source>
</reference>
<gene>
    <name evidence="1" type="ORF">C1631_022820</name>
</gene>
<evidence type="ECO:0000313" key="2">
    <source>
        <dbReference type="Proteomes" id="UP000236594"/>
    </source>
</evidence>
<dbReference type="AlphaFoldDB" id="A0A316WLW1"/>
<evidence type="ECO:0000313" key="1">
    <source>
        <dbReference type="EMBL" id="PWN62401.1"/>
    </source>
</evidence>